<accession>A0A0D3KX45</accession>
<feature type="region of interest" description="Disordered" evidence="1">
    <location>
        <begin position="21"/>
        <end position="41"/>
    </location>
</feature>
<reference evidence="2" key="2">
    <citation type="submission" date="2024-10" db="UniProtKB">
        <authorList>
            <consortium name="EnsemblProtists"/>
        </authorList>
    </citation>
    <scope>IDENTIFICATION</scope>
</reference>
<dbReference type="Proteomes" id="UP000013827">
    <property type="component" value="Unassembled WGS sequence"/>
</dbReference>
<reference evidence="3" key="1">
    <citation type="journal article" date="2013" name="Nature">
        <title>Pan genome of the phytoplankton Emiliania underpins its global distribution.</title>
        <authorList>
            <person name="Read B.A."/>
            <person name="Kegel J."/>
            <person name="Klute M.J."/>
            <person name="Kuo A."/>
            <person name="Lefebvre S.C."/>
            <person name="Maumus F."/>
            <person name="Mayer C."/>
            <person name="Miller J."/>
            <person name="Monier A."/>
            <person name="Salamov A."/>
            <person name="Young J."/>
            <person name="Aguilar M."/>
            <person name="Claverie J.M."/>
            <person name="Frickenhaus S."/>
            <person name="Gonzalez K."/>
            <person name="Herman E.K."/>
            <person name="Lin Y.C."/>
            <person name="Napier J."/>
            <person name="Ogata H."/>
            <person name="Sarno A.F."/>
            <person name="Shmutz J."/>
            <person name="Schroeder D."/>
            <person name="de Vargas C."/>
            <person name="Verret F."/>
            <person name="von Dassow P."/>
            <person name="Valentin K."/>
            <person name="Van de Peer Y."/>
            <person name="Wheeler G."/>
            <person name="Dacks J.B."/>
            <person name="Delwiche C.F."/>
            <person name="Dyhrman S.T."/>
            <person name="Glockner G."/>
            <person name="John U."/>
            <person name="Richards T."/>
            <person name="Worden A.Z."/>
            <person name="Zhang X."/>
            <person name="Grigoriev I.V."/>
            <person name="Allen A.E."/>
            <person name="Bidle K."/>
            <person name="Borodovsky M."/>
            <person name="Bowler C."/>
            <person name="Brownlee C."/>
            <person name="Cock J.M."/>
            <person name="Elias M."/>
            <person name="Gladyshev V.N."/>
            <person name="Groth M."/>
            <person name="Guda C."/>
            <person name="Hadaegh A."/>
            <person name="Iglesias-Rodriguez M.D."/>
            <person name="Jenkins J."/>
            <person name="Jones B.M."/>
            <person name="Lawson T."/>
            <person name="Leese F."/>
            <person name="Lindquist E."/>
            <person name="Lobanov A."/>
            <person name="Lomsadze A."/>
            <person name="Malik S.B."/>
            <person name="Marsh M.E."/>
            <person name="Mackinder L."/>
            <person name="Mock T."/>
            <person name="Mueller-Roeber B."/>
            <person name="Pagarete A."/>
            <person name="Parker M."/>
            <person name="Probert I."/>
            <person name="Quesneville H."/>
            <person name="Raines C."/>
            <person name="Rensing S.A."/>
            <person name="Riano-Pachon D.M."/>
            <person name="Richier S."/>
            <person name="Rokitta S."/>
            <person name="Shiraiwa Y."/>
            <person name="Soanes D.M."/>
            <person name="van der Giezen M."/>
            <person name="Wahlund T.M."/>
            <person name="Williams B."/>
            <person name="Wilson W."/>
            <person name="Wolfe G."/>
            <person name="Wurch L.L."/>
        </authorList>
    </citation>
    <scope>NUCLEOTIDE SEQUENCE</scope>
</reference>
<dbReference type="EnsemblProtists" id="EOD40330">
    <property type="protein sequence ID" value="EOD40330"/>
    <property type="gene ID" value="EMIHUDRAFT_222763"/>
</dbReference>
<evidence type="ECO:0000256" key="1">
    <source>
        <dbReference type="SAM" id="MobiDB-lite"/>
    </source>
</evidence>
<keyword evidence="3" id="KW-1185">Reference proteome</keyword>
<proteinExistence type="predicted"/>
<name>A0A0D3KX45_EMIH1</name>
<evidence type="ECO:0000313" key="2">
    <source>
        <dbReference type="EnsemblProtists" id="EOD40330"/>
    </source>
</evidence>
<dbReference type="GeneID" id="17285601"/>
<dbReference type="PaxDb" id="2903-EOD40330"/>
<dbReference type="KEGG" id="ehx:EMIHUDRAFT_222763"/>
<dbReference type="HOGENOM" id="CLU_3072698_0_0_1"/>
<organism evidence="2 3">
    <name type="scientific">Emiliania huxleyi (strain CCMP1516)</name>
    <dbReference type="NCBI Taxonomy" id="280463"/>
    <lineage>
        <taxon>Eukaryota</taxon>
        <taxon>Haptista</taxon>
        <taxon>Haptophyta</taxon>
        <taxon>Prymnesiophyceae</taxon>
        <taxon>Isochrysidales</taxon>
        <taxon>Noelaerhabdaceae</taxon>
        <taxon>Emiliania</taxon>
    </lineage>
</organism>
<dbReference type="RefSeq" id="XP_005792759.1">
    <property type="nucleotide sequence ID" value="XM_005792702.1"/>
</dbReference>
<protein>
    <submittedName>
        <fullName evidence="2">Uncharacterized protein</fullName>
    </submittedName>
</protein>
<sequence length="53" mass="5547">MDYIAIMLEAEGDVIEAAAAPPRLPQPHRLPSPAGGRRPSNATTAALLAQRIA</sequence>
<dbReference type="AlphaFoldDB" id="A0A0D3KX45"/>
<evidence type="ECO:0000313" key="3">
    <source>
        <dbReference type="Proteomes" id="UP000013827"/>
    </source>
</evidence>